<feature type="compositionally biased region" description="Pro residues" evidence="1">
    <location>
        <begin position="395"/>
        <end position="405"/>
    </location>
</feature>
<dbReference type="AlphaFoldDB" id="A0A4P9WG98"/>
<keyword evidence="3" id="KW-1185">Reference proteome</keyword>
<name>A0A4P9WG98_9FUNG</name>
<feature type="compositionally biased region" description="Gly residues" evidence="1">
    <location>
        <begin position="554"/>
        <end position="568"/>
    </location>
</feature>
<evidence type="ECO:0000313" key="3">
    <source>
        <dbReference type="Proteomes" id="UP000269721"/>
    </source>
</evidence>
<gene>
    <name evidence="2" type="ORF">BDK51DRAFT_25601</name>
</gene>
<reference evidence="3" key="1">
    <citation type="journal article" date="2018" name="Nat. Microbiol.">
        <title>Leveraging single-cell genomics to expand the fungal tree of life.</title>
        <authorList>
            <person name="Ahrendt S.R."/>
            <person name="Quandt C.A."/>
            <person name="Ciobanu D."/>
            <person name="Clum A."/>
            <person name="Salamov A."/>
            <person name="Andreopoulos B."/>
            <person name="Cheng J.F."/>
            <person name="Woyke T."/>
            <person name="Pelin A."/>
            <person name="Henrissat B."/>
            <person name="Reynolds N.K."/>
            <person name="Benny G.L."/>
            <person name="Smith M.E."/>
            <person name="James T.Y."/>
            <person name="Grigoriev I.V."/>
        </authorList>
    </citation>
    <scope>NUCLEOTIDE SEQUENCE [LARGE SCALE GENOMIC DNA]</scope>
</reference>
<feature type="region of interest" description="Disordered" evidence="1">
    <location>
        <begin position="290"/>
        <end position="436"/>
    </location>
</feature>
<proteinExistence type="predicted"/>
<accession>A0A4P9WG98</accession>
<feature type="compositionally biased region" description="Low complexity" evidence="1">
    <location>
        <begin position="290"/>
        <end position="300"/>
    </location>
</feature>
<organism evidence="2 3">
    <name type="scientific">Blyttiomyces helicus</name>
    <dbReference type="NCBI Taxonomy" id="388810"/>
    <lineage>
        <taxon>Eukaryota</taxon>
        <taxon>Fungi</taxon>
        <taxon>Fungi incertae sedis</taxon>
        <taxon>Chytridiomycota</taxon>
        <taxon>Chytridiomycota incertae sedis</taxon>
        <taxon>Chytridiomycetes</taxon>
        <taxon>Chytridiomycetes incertae sedis</taxon>
        <taxon>Blyttiomyces</taxon>
    </lineage>
</organism>
<evidence type="ECO:0000313" key="2">
    <source>
        <dbReference type="EMBL" id="RKO90833.1"/>
    </source>
</evidence>
<dbReference type="EMBL" id="KZ995358">
    <property type="protein sequence ID" value="RKO90833.1"/>
    <property type="molecule type" value="Genomic_DNA"/>
</dbReference>
<feature type="region of interest" description="Disordered" evidence="1">
    <location>
        <begin position="537"/>
        <end position="568"/>
    </location>
</feature>
<feature type="compositionally biased region" description="Low complexity" evidence="1">
    <location>
        <begin position="418"/>
        <end position="427"/>
    </location>
</feature>
<feature type="compositionally biased region" description="Low complexity" evidence="1">
    <location>
        <begin position="308"/>
        <end position="330"/>
    </location>
</feature>
<feature type="compositionally biased region" description="Low complexity" evidence="1">
    <location>
        <begin position="338"/>
        <end position="363"/>
    </location>
</feature>
<dbReference type="Proteomes" id="UP000269721">
    <property type="component" value="Unassembled WGS sequence"/>
</dbReference>
<protein>
    <submittedName>
        <fullName evidence="2">Uncharacterized protein</fullName>
    </submittedName>
</protein>
<evidence type="ECO:0000256" key="1">
    <source>
        <dbReference type="SAM" id="MobiDB-lite"/>
    </source>
</evidence>
<sequence length="568" mass="62374">MHMEGNSVLEPEIRQWFEKHQGKEETDRMEAEGAFSAAGWAREKGLSGRDPGHEGCLSYEELDAEWSRQYAEVCQKQNLAMSALKQRHLAGSAAMTLTGKVPETSWLRRIWSGLLRYTRKDPAGKIEVEVIAPVEILGRAAHEVDSVLDQFGGTIVLHSTFEFDGQNAHAFLKKHVLTASNPKFLVVAPNPPDHHNCMQRLISELLNNGPRKVFALGEFRLFFVPLALVIPPTNPHPSVAKLVTPDLHDRTFLVVLAPKSFALPPPPPKEYGPDGREWTEDWGIVDAKMPQQSQPHQSQSNPPPLHNPHQYQKPQSQSQQPLHPHQSQSHPPLPPHPNSRLPSPQLPQFQPQSQLQQLHSIPSAPLHPSSYTYLQSQPPPFPYQLESHHQQSHPPQHPDPHPQPPSSHFSGRAISTLPQSQPSAPASGSYRPVGVQAAPQPPYVPLRPGPPADVEAMPLMGRGGALLDPIETMAKNIALGHLKRDDPAKYDNLMVFAENDEAIAGHAALDRLKKADPVAYNEVMANAQKFVSLFSPAVSSQPQPRVDPRRAGGVRRGSGGGSTAGGAV</sequence>